<gene>
    <name evidence="1" type="ORF">Pint_17950</name>
</gene>
<evidence type="ECO:0000313" key="1">
    <source>
        <dbReference type="EMBL" id="KAJ0043657.1"/>
    </source>
</evidence>
<accession>A0ACC0YYE5</accession>
<keyword evidence="2" id="KW-1185">Reference proteome</keyword>
<sequence length="72" mass="7166">MAKVINVSSSAVMMALVFAAFAMAATTISAQSSELAPAPPPSLDTGAAFSLPVSGAIIGSSLVLSLFALMKH</sequence>
<evidence type="ECO:0000313" key="2">
    <source>
        <dbReference type="Proteomes" id="UP001163603"/>
    </source>
</evidence>
<proteinExistence type="predicted"/>
<dbReference type="Proteomes" id="UP001163603">
    <property type="component" value="Chromosome 4"/>
</dbReference>
<comment type="caution">
    <text evidence="1">The sequence shown here is derived from an EMBL/GenBank/DDBJ whole genome shotgun (WGS) entry which is preliminary data.</text>
</comment>
<protein>
    <submittedName>
        <fullName evidence="1">Uncharacterized protein</fullName>
    </submittedName>
</protein>
<reference evidence="2" key="1">
    <citation type="journal article" date="2023" name="G3 (Bethesda)">
        <title>Genome assembly and association tests identify interacting loci associated with vigor, precocity, and sex in interspecific pistachio rootstocks.</title>
        <authorList>
            <person name="Palmer W."/>
            <person name="Jacygrad E."/>
            <person name="Sagayaradj S."/>
            <person name="Cavanaugh K."/>
            <person name="Han R."/>
            <person name="Bertier L."/>
            <person name="Beede B."/>
            <person name="Kafkas S."/>
            <person name="Golino D."/>
            <person name="Preece J."/>
            <person name="Michelmore R."/>
        </authorList>
    </citation>
    <scope>NUCLEOTIDE SEQUENCE [LARGE SCALE GENOMIC DNA]</scope>
</reference>
<dbReference type="EMBL" id="CM047739">
    <property type="protein sequence ID" value="KAJ0043657.1"/>
    <property type="molecule type" value="Genomic_DNA"/>
</dbReference>
<organism evidence="1 2">
    <name type="scientific">Pistacia integerrima</name>
    <dbReference type="NCBI Taxonomy" id="434235"/>
    <lineage>
        <taxon>Eukaryota</taxon>
        <taxon>Viridiplantae</taxon>
        <taxon>Streptophyta</taxon>
        <taxon>Embryophyta</taxon>
        <taxon>Tracheophyta</taxon>
        <taxon>Spermatophyta</taxon>
        <taxon>Magnoliopsida</taxon>
        <taxon>eudicotyledons</taxon>
        <taxon>Gunneridae</taxon>
        <taxon>Pentapetalae</taxon>
        <taxon>rosids</taxon>
        <taxon>malvids</taxon>
        <taxon>Sapindales</taxon>
        <taxon>Anacardiaceae</taxon>
        <taxon>Pistacia</taxon>
    </lineage>
</organism>
<name>A0ACC0YYE5_9ROSI</name>